<dbReference type="EMBL" id="LAZR01001735">
    <property type="protein sequence ID" value="KKN39933.1"/>
    <property type="molecule type" value="Genomic_DNA"/>
</dbReference>
<evidence type="ECO:0000313" key="1">
    <source>
        <dbReference type="EMBL" id="KKN39933.1"/>
    </source>
</evidence>
<accession>A0A0F9TEP5</accession>
<protein>
    <submittedName>
        <fullName evidence="1">Uncharacterized protein</fullName>
    </submittedName>
</protein>
<comment type="caution">
    <text evidence="1">The sequence shown here is derived from an EMBL/GenBank/DDBJ whole genome shotgun (WGS) entry which is preliminary data.</text>
</comment>
<gene>
    <name evidence="1" type="ORF">LCGC14_0738390</name>
</gene>
<reference evidence="1" key="1">
    <citation type="journal article" date="2015" name="Nature">
        <title>Complex archaea that bridge the gap between prokaryotes and eukaryotes.</title>
        <authorList>
            <person name="Spang A."/>
            <person name="Saw J.H."/>
            <person name="Jorgensen S.L."/>
            <person name="Zaremba-Niedzwiedzka K."/>
            <person name="Martijn J."/>
            <person name="Lind A.E."/>
            <person name="van Eijk R."/>
            <person name="Schleper C."/>
            <person name="Guy L."/>
            <person name="Ettema T.J."/>
        </authorList>
    </citation>
    <scope>NUCLEOTIDE SEQUENCE</scope>
</reference>
<sequence length="46" mass="5001">MPEIISQVSTITRELLGNSTISRIISSTSTVTRIMSFDSAIDLEDA</sequence>
<dbReference type="AlphaFoldDB" id="A0A0F9TEP5"/>
<proteinExistence type="predicted"/>
<organism evidence="1">
    <name type="scientific">marine sediment metagenome</name>
    <dbReference type="NCBI Taxonomy" id="412755"/>
    <lineage>
        <taxon>unclassified sequences</taxon>
        <taxon>metagenomes</taxon>
        <taxon>ecological metagenomes</taxon>
    </lineage>
</organism>
<name>A0A0F9TEP5_9ZZZZ</name>